<dbReference type="GO" id="GO:0016579">
    <property type="term" value="P:protein deubiquitination"/>
    <property type="evidence" value="ECO:0007669"/>
    <property type="project" value="InterPro"/>
</dbReference>
<feature type="domain" description="Josephin" evidence="14">
    <location>
        <begin position="11"/>
        <end position="189"/>
    </location>
</feature>
<evidence type="ECO:0000256" key="8">
    <source>
        <dbReference type="ARBA" id="ARBA00023015"/>
    </source>
</evidence>
<keyword evidence="5" id="KW-0833">Ubl conjugation pathway</keyword>
<dbReference type="GO" id="GO:0005634">
    <property type="term" value="C:nucleus"/>
    <property type="evidence" value="ECO:0007669"/>
    <property type="project" value="UniProtKB-SubCell"/>
</dbReference>
<evidence type="ECO:0000256" key="7">
    <source>
        <dbReference type="ARBA" id="ARBA00022807"/>
    </source>
</evidence>
<sequence length="412" mass="46741">MAIRAARPSSGVVYWEKQGANRMCALHCINSLLQGPVYDETEMSKIGYDFDRRERQLMAEGMDPAAYKEFFDEESGNVAHDGFFNVSVLMECLRKQHVQCLSTSKPEVRAVLADPSREEGFILNLNEHWFAIRKVDGTWYNLDSLKPSPVAMTAEQLKSLLTSLTLQGYVAFVARRDVGSLPAPEPQQVRMNQFYLTKREMEELQRQAKEKEAQDAKAASAYGDDGDSKKSFLAWAPRGRREEHSWPSDGGYRLDASGPRTEDSRGASPRPSAEATLDGLDDDPELREALRLSLETYKQEMQAPPEEPPADAQNICTIVVRLKNGEKVTRRFRQTDTMEHVFQWAEYETSQRDGTTLGRSCVLVQTVPKRKFCKLGGQICLCEGDTEGIPIKDRELEELGFQRREQLMMMHL</sequence>
<dbReference type="Pfam" id="PF02099">
    <property type="entry name" value="Josephin"/>
    <property type="match status" value="1"/>
</dbReference>
<comment type="subcellular location">
    <subcellularLocation>
        <location evidence="2">Nucleus</location>
    </subcellularLocation>
</comment>
<dbReference type="InterPro" id="IPR006155">
    <property type="entry name" value="Josephin"/>
</dbReference>
<evidence type="ECO:0000313" key="15">
    <source>
        <dbReference type="EMBL" id="KFH03067.1"/>
    </source>
</evidence>
<organism evidence="15 16">
    <name type="scientific">Toxoplasma gondii VAND</name>
    <dbReference type="NCBI Taxonomy" id="933077"/>
    <lineage>
        <taxon>Eukaryota</taxon>
        <taxon>Sar</taxon>
        <taxon>Alveolata</taxon>
        <taxon>Apicomplexa</taxon>
        <taxon>Conoidasida</taxon>
        <taxon>Coccidia</taxon>
        <taxon>Eucoccidiorida</taxon>
        <taxon>Eimeriorina</taxon>
        <taxon>Sarcocystidae</taxon>
        <taxon>Toxoplasma</taxon>
    </lineage>
</organism>
<dbReference type="PRINTS" id="PR01233">
    <property type="entry name" value="JOSEPHIN"/>
</dbReference>
<comment type="catalytic activity">
    <reaction evidence="1">
        <text>Thiol-dependent hydrolysis of ester, thioester, amide, peptide and isopeptide bonds formed by the C-terminal Gly of ubiquitin (a 76-residue protein attached to proteins as an intracellular targeting signal).</text>
        <dbReference type="EC" id="3.4.19.12"/>
    </reaction>
</comment>
<evidence type="ECO:0000256" key="12">
    <source>
        <dbReference type="SAM" id="MobiDB-lite"/>
    </source>
</evidence>
<dbReference type="InterPro" id="IPR029071">
    <property type="entry name" value="Ubiquitin-like_domsf"/>
</dbReference>
<dbReference type="PANTHER" id="PTHR14159">
    <property type="entry name" value="ATAXIN-3-RELATED"/>
    <property type="match status" value="1"/>
</dbReference>
<keyword evidence="7" id="KW-0788">Thiol protease</keyword>
<dbReference type="GO" id="GO:0004843">
    <property type="term" value="F:cysteine-type deubiquitinase activity"/>
    <property type="evidence" value="ECO:0007669"/>
    <property type="project" value="UniProtKB-EC"/>
</dbReference>
<dbReference type="GO" id="GO:0006508">
    <property type="term" value="P:proteolysis"/>
    <property type="evidence" value="ECO:0007669"/>
    <property type="project" value="UniProtKB-KW"/>
</dbReference>
<dbReference type="Gene3D" id="3.10.20.90">
    <property type="entry name" value="Phosphatidylinositol 3-kinase Catalytic Subunit, Chain A, domain 1"/>
    <property type="match status" value="1"/>
</dbReference>
<feature type="active site" evidence="11">
    <location>
        <position position="24"/>
    </location>
</feature>
<dbReference type="Gene3D" id="3.90.70.40">
    <property type="match status" value="1"/>
</dbReference>
<dbReference type="AlphaFoldDB" id="A0A086PRT5"/>
<evidence type="ECO:0000256" key="3">
    <source>
        <dbReference type="ARBA" id="ARBA00012759"/>
    </source>
</evidence>
<dbReference type="PROSITE" id="PS50033">
    <property type="entry name" value="UBX"/>
    <property type="match status" value="1"/>
</dbReference>
<evidence type="ECO:0000313" key="16">
    <source>
        <dbReference type="Proteomes" id="UP000028840"/>
    </source>
</evidence>
<evidence type="ECO:0000256" key="1">
    <source>
        <dbReference type="ARBA" id="ARBA00000707"/>
    </source>
</evidence>
<evidence type="ECO:0000256" key="2">
    <source>
        <dbReference type="ARBA" id="ARBA00004123"/>
    </source>
</evidence>
<keyword evidence="10" id="KW-0539">Nucleus</keyword>
<dbReference type="InterPro" id="IPR001012">
    <property type="entry name" value="UBX_dom"/>
</dbReference>
<dbReference type="SMART" id="SM01246">
    <property type="entry name" value="Josephin"/>
    <property type="match status" value="1"/>
</dbReference>
<feature type="active site" evidence="11">
    <location>
        <position position="143"/>
    </location>
</feature>
<feature type="active site" evidence="11">
    <location>
        <position position="128"/>
    </location>
</feature>
<dbReference type="EMBL" id="AEYJ02001325">
    <property type="protein sequence ID" value="KFH03067.1"/>
    <property type="molecule type" value="Genomic_DNA"/>
</dbReference>
<dbReference type="PROSITE" id="PS50957">
    <property type="entry name" value="JOSEPHIN"/>
    <property type="match status" value="1"/>
</dbReference>
<dbReference type="InterPro" id="IPR033865">
    <property type="entry name" value="Ataxin-3"/>
</dbReference>
<feature type="compositionally biased region" description="Basic and acidic residues" evidence="12">
    <location>
        <begin position="203"/>
        <end position="215"/>
    </location>
</feature>
<keyword evidence="9" id="KW-0804">Transcription</keyword>
<evidence type="ECO:0000256" key="5">
    <source>
        <dbReference type="ARBA" id="ARBA00022786"/>
    </source>
</evidence>
<dbReference type="OrthoDB" id="10063692at2759"/>
<feature type="domain" description="UBX" evidence="13">
    <location>
        <begin position="311"/>
        <end position="409"/>
    </location>
</feature>
<evidence type="ECO:0000256" key="11">
    <source>
        <dbReference type="PROSITE-ProRule" id="PRU00331"/>
    </source>
</evidence>
<dbReference type="Pfam" id="PF00789">
    <property type="entry name" value="UBX"/>
    <property type="match status" value="1"/>
</dbReference>
<gene>
    <name evidence="15" type="ORF">TGVAND_229650</name>
</gene>
<keyword evidence="4" id="KW-0645">Protease</keyword>
<keyword evidence="8" id="KW-0805">Transcription regulation</keyword>
<dbReference type="PANTHER" id="PTHR14159:SF0">
    <property type="entry name" value="ATAXIN-3-RELATED"/>
    <property type="match status" value="1"/>
</dbReference>
<evidence type="ECO:0000256" key="10">
    <source>
        <dbReference type="ARBA" id="ARBA00023242"/>
    </source>
</evidence>
<dbReference type="SUPFAM" id="SSF54236">
    <property type="entry name" value="Ubiquitin-like"/>
    <property type="match status" value="1"/>
</dbReference>
<dbReference type="PROSITE" id="PS50330">
    <property type="entry name" value="UIM"/>
    <property type="match status" value="1"/>
</dbReference>
<dbReference type="EC" id="3.4.19.12" evidence="3"/>
<dbReference type="InterPro" id="IPR003903">
    <property type="entry name" value="UIM_dom"/>
</dbReference>
<evidence type="ECO:0000256" key="4">
    <source>
        <dbReference type="ARBA" id="ARBA00022670"/>
    </source>
</evidence>
<reference evidence="15 16" key="1">
    <citation type="submission" date="2014-08" db="EMBL/GenBank/DDBJ databases">
        <authorList>
            <person name="Sibley D."/>
            <person name="Venepally P."/>
            <person name="Karamycheva S."/>
            <person name="Hadjithomas M."/>
            <person name="Khan A."/>
            <person name="Brunk B."/>
            <person name="Roos D."/>
            <person name="Caler E."/>
            <person name="Lorenzi H."/>
        </authorList>
    </citation>
    <scope>NUCLEOTIDE SEQUENCE [LARGE SCALE GENOMIC DNA]</scope>
    <source>
        <strain evidence="15 16">VAND</strain>
    </source>
</reference>
<dbReference type="Gene3D" id="1.10.287.10">
    <property type="entry name" value="S15/NS1, RNA-binding"/>
    <property type="match status" value="1"/>
</dbReference>
<reference evidence="15 16" key="2">
    <citation type="journal article" date="2015" name="Eukaryot. Cell">
        <title>Genetic mapping reveals that sinefungin resistance in Toxoplasma gondii is controlled by a putative amino acid transporter locus that can be used as a negative selectable marker.</title>
        <authorList>
            <person name="Behnke M.S."/>
            <person name="Khan A."/>
            <person name="Sibley L.D."/>
        </authorList>
    </citation>
    <scope>NUCLEOTIDE SEQUENCE [LARGE SCALE GENOMIC DNA]</scope>
    <source>
        <strain evidence="15 16">VAND</strain>
    </source>
</reference>
<name>A0A086PRT5_TOXGO</name>
<evidence type="ECO:0000259" key="14">
    <source>
        <dbReference type="PROSITE" id="PS50957"/>
    </source>
</evidence>
<dbReference type="VEuPathDB" id="ToxoDB:TGVAND_229650"/>
<feature type="region of interest" description="Disordered" evidence="12">
    <location>
        <begin position="203"/>
        <end position="284"/>
    </location>
</feature>
<keyword evidence="6 11" id="KW-0378">Hydrolase</keyword>
<evidence type="ECO:0000256" key="9">
    <source>
        <dbReference type="ARBA" id="ARBA00023163"/>
    </source>
</evidence>
<comment type="caution">
    <text evidence="15">The sequence shown here is derived from an EMBL/GenBank/DDBJ whole genome shotgun (WGS) entry which is preliminary data.</text>
</comment>
<dbReference type="Proteomes" id="UP000028840">
    <property type="component" value="Unassembled WGS sequence"/>
</dbReference>
<proteinExistence type="predicted"/>
<evidence type="ECO:0000259" key="13">
    <source>
        <dbReference type="PROSITE" id="PS50033"/>
    </source>
</evidence>
<accession>A0A086PRT5</accession>
<protein>
    <recommendedName>
        <fullName evidence="3">ubiquitinyl hydrolase 1</fullName>
        <ecNumber evidence="3">3.4.19.12</ecNumber>
    </recommendedName>
</protein>
<evidence type="ECO:0000256" key="6">
    <source>
        <dbReference type="ARBA" id="ARBA00022801"/>
    </source>
</evidence>